<keyword evidence="9" id="KW-1185">Reference proteome</keyword>
<evidence type="ECO:0000256" key="6">
    <source>
        <dbReference type="ARBA" id="ARBA00023014"/>
    </source>
</evidence>
<dbReference type="AlphaFoldDB" id="A0A1P8F5W0"/>
<evidence type="ECO:0000256" key="2">
    <source>
        <dbReference type="ARBA" id="ARBA00022485"/>
    </source>
</evidence>
<dbReference type="InterPro" id="IPR013785">
    <property type="entry name" value="Aldolase_TIM"/>
</dbReference>
<comment type="cofactor">
    <cofactor evidence="1">
        <name>[4Fe-4S] cluster</name>
        <dbReference type="ChEBI" id="CHEBI:49883"/>
    </cofactor>
</comment>
<dbReference type="KEGG" id="dfo:Dform_00509"/>
<keyword evidence="2" id="KW-0004">4Fe-4S</keyword>
<evidence type="ECO:0000313" key="9">
    <source>
        <dbReference type="Proteomes" id="UP000185934"/>
    </source>
</evidence>
<dbReference type="Gene3D" id="3.20.20.70">
    <property type="entry name" value="Aldolase class I"/>
    <property type="match status" value="1"/>
</dbReference>
<keyword evidence="3" id="KW-0949">S-adenosyl-L-methionine</keyword>
<name>A0A1P8F5W0_9CHLR</name>
<dbReference type="GO" id="GO:0003824">
    <property type="term" value="F:catalytic activity"/>
    <property type="evidence" value="ECO:0007669"/>
    <property type="project" value="InterPro"/>
</dbReference>
<evidence type="ECO:0000256" key="3">
    <source>
        <dbReference type="ARBA" id="ARBA00022691"/>
    </source>
</evidence>
<dbReference type="Pfam" id="PF04055">
    <property type="entry name" value="Radical_SAM"/>
    <property type="match status" value="1"/>
</dbReference>
<feature type="domain" description="Radical SAM core" evidence="7">
    <location>
        <begin position="1"/>
        <end position="204"/>
    </location>
</feature>
<gene>
    <name evidence="8" type="primary">moaA</name>
    <name evidence="8" type="ORF">Dform_00509</name>
</gene>
<dbReference type="GO" id="GO:0051539">
    <property type="term" value="F:4 iron, 4 sulfur cluster binding"/>
    <property type="evidence" value="ECO:0007669"/>
    <property type="project" value="UniProtKB-KW"/>
</dbReference>
<accession>A0A1P8F5W0</accession>
<dbReference type="PANTHER" id="PTHR43787">
    <property type="entry name" value="FEMO COFACTOR BIOSYNTHESIS PROTEIN NIFB-RELATED"/>
    <property type="match status" value="1"/>
</dbReference>
<reference evidence="9" key="1">
    <citation type="submission" date="2016-11" db="EMBL/GenBank/DDBJ databases">
        <title>Dehalogenimonas formicexedens sp. nov., a chlorinated alkane respiring bacterium isolated from contaminated groundwater.</title>
        <authorList>
            <person name="Key T.A."/>
            <person name="Bowman K.S."/>
            <person name="Lee I."/>
            <person name="Chun J."/>
            <person name="Albuquerque L."/>
            <person name="da Costa M.S."/>
            <person name="Rainey F.A."/>
            <person name="Moe W.M."/>
        </authorList>
    </citation>
    <scope>NUCLEOTIDE SEQUENCE [LARGE SCALE GENOMIC DNA]</scope>
    <source>
        <strain evidence="9">NSZ-14</strain>
    </source>
</reference>
<sequence length="407" mass="46511">MNLVLARNCTNSCAYCFETAERQGKFSDFISMENVSKFTNWARSSNLEYLSLLGGEPFLHPELNLIVKTLRQTCPTTNLRILTGGVFNKKLLDNLLPEDFGLVFNVNEPRDYKNPKHFSKVINNIQHAIKMGFRVVLGFNVWRTDFDPQFMPELANSLARTNFRWTVANPQIDFPSKVVNPSQYAELSNACFTMLQEASRLNLDAMLDCPVPLCFFNESQLAWVRQYHPGTSTRIGTCGPVLDVTPELEVLRCFAFSRIKRVNLLNFNNQEGILNWYHKRVDTQMLKQGTFEKCNKCDHFRTGRCYGGCLAWHDIAFNHDSIPSASDLALKMQKAIADQDYTLVLTLYREADIWARTAVPTYIAAEAANKLGQWKDAFRFAALAQDMTEDSSPELKHFVKELMLNIP</sequence>
<dbReference type="SFLD" id="SFLDG01067">
    <property type="entry name" value="SPASM/twitch_domain_containing"/>
    <property type="match status" value="1"/>
</dbReference>
<dbReference type="InterPro" id="IPR007197">
    <property type="entry name" value="rSAM"/>
</dbReference>
<keyword evidence="4" id="KW-0479">Metal-binding</keyword>
<evidence type="ECO:0000313" key="8">
    <source>
        <dbReference type="EMBL" id="APV43864.1"/>
    </source>
</evidence>
<dbReference type="InterPro" id="IPR058240">
    <property type="entry name" value="rSAM_sf"/>
</dbReference>
<proteinExistence type="predicted"/>
<keyword evidence="5" id="KW-0408">Iron</keyword>
<dbReference type="Proteomes" id="UP000185934">
    <property type="component" value="Chromosome"/>
</dbReference>
<evidence type="ECO:0000259" key="7">
    <source>
        <dbReference type="PROSITE" id="PS51918"/>
    </source>
</evidence>
<dbReference type="CDD" id="cd01335">
    <property type="entry name" value="Radical_SAM"/>
    <property type="match status" value="1"/>
</dbReference>
<dbReference type="PROSITE" id="PS51918">
    <property type="entry name" value="RADICAL_SAM"/>
    <property type="match status" value="1"/>
</dbReference>
<dbReference type="SFLD" id="SFLDS00029">
    <property type="entry name" value="Radical_SAM"/>
    <property type="match status" value="1"/>
</dbReference>
<dbReference type="OrthoDB" id="9782387at2"/>
<evidence type="ECO:0000256" key="4">
    <source>
        <dbReference type="ARBA" id="ARBA00022723"/>
    </source>
</evidence>
<keyword evidence="6" id="KW-0411">Iron-sulfur</keyword>
<dbReference type="PANTHER" id="PTHR43787:SF3">
    <property type="entry name" value="ARYLSULFATASE REGULATORY PROTEIN"/>
    <property type="match status" value="1"/>
</dbReference>
<evidence type="ECO:0000256" key="5">
    <source>
        <dbReference type="ARBA" id="ARBA00023004"/>
    </source>
</evidence>
<evidence type="ECO:0000256" key="1">
    <source>
        <dbReference type="ARBA" id="ARBA00001966"/>
    </source>
</evidence>
<dbReference type="RefSeq" id="WP_076003617.1">
    <property type="nucleotide sequence ID" value="NZ_CP018258.1"/>
</dbReference>
<dbReference type="STRING" id="1839801.Dform_00509"/>
<dbReference type="SUPFAM" id="SSF102114">
    <property type="entry name" value="Radical SAM enzymes"/>
    <property type="match status" value="1"/>
</dbReference>
<dbReference type="GO" id="GO:0046872">
    <property type="term" value="F:metal ion binding"/>
    <property type="evidence" value="ECO:0007669"/>
    <property type="project" value="UniProtKB-KW"/>
</dbReference>
<organism evidence="8 9">
    <name type="scientific">Dehalogenimonas formicexedens</name>
    <dbReference type="NCBI Taxonomy" id="1839801"/>
    <lineage>
        <taxon>Bacteria</taxon>
        <taxon>Bacillati</taxon>
        <taxon>Chloroflexota</taxon>
        <taxon>Dehalococcoidia</taxon>
        <taxon>Dehalococcoidales</taxon>
        <taxon>Dehalococcoidaceae</taxon>
        <taxon>Dehalogenimonas</taxon>
    </lineage>
</organism>
<protein>
    <submittedName>
        <fullName evidence="8">Cyclic pyranopterin phosphate synthase</fullName>
    </submittedName>
</protein>
<dbReference type="EMBL" id="CP018258">
    <property type="protein sequence ID" value="APV43864.1"/>
    <property type="molecule type" value="Genomic_DNA"/>
</dbReference>